<keyword evidence="1" id="KW-0812">Transmembrane</keyword>
<sequence length="117" mass="13060">METVLFDTHAYIKKLESSGVSPVQAEAHAEALLEAFRGGLATKADVKESENALRADMQKMETGIRDDMRKMETGIRTDMQKMESTLKGEFNSLLRWIIALVIGLFAAQSALFLKMVH</sequence>
<dbReference type="AlphaFoldDB" id="B6AS05"/>
<protein>
    <recommendedName>
        <fullName evidence="3">DUF1640 domain-containing protein</fullName>
    </recommendedName>
</protein>
<gene>
    <name evidence="2" type="ORF">CGL2_10799012</name>
</gene>
<proteinExistence type="predicted"/>
<name>B6AS05_9BACT</name>
<organism evidence="2">
    <name type="scientific">Leptospirillum sp. Group II '5-way CG'</name>
    <dbReference type="NCBI Taxonomy" id="419541"/>
    <lineage>
        <taxon>Bacteria</taxon>
        <taxon>Pseudomonadati</taxon>
        <taxon>Nitrospirota</taxon>
        <taxon>Nitrospiria</taxon>
        <taxon>Nitrospirales</taxon>
        <taxon>Nitrospiraceae</taxon>
        <taxon>Leptospirillum</taxon>
    </lineage>
</organism>
<reference evidence="2" key="1">
    <citation type="journal article" date="2004" name="Nature">
        <title>Community structure and metabolism through reconstruction of microbial genomes from the environment.</title>
        <authorList>
            <person name="Tyson G.W."/>
            <person name="Chapman J."/>
            <person name="Hugenholtz P."/>
            <person name="Allen E.E."/>
            <person name="Ram R.J."/>
            <person name="Richardson P.M."/>
            <person name="Solovyev V.V."/>
            <person name="Rubin E.M."/>
            <person name="Rokhsar D.S."/>
            <person name="Banfield J.F."/>
        </authorList>
    </citation>
    <scope>NUCLEOTIDE SEQUENCE [LARGE SCALE GENOMIC DNA]</scope>
</reference>
<dbReference type="EMBL" id="DS995262">
    <property type="protein sequence ID" value="EDZ38246.1"/>
    <property type="molecule type" value="Genomic_DNA"/>
</dbReference>
<reference evidence="2" key="2">
    <citation type="journal article" date="2008" name="PLoS Biol.">
        <title>Population genomic analysis of strain variation in Leptospirillum group II bacteria involved in acid mine drainage formation.</title>
        <authorList>
            <person name="Simmons S.L."/>
            <person name="Dibartolo G."/>
            <person name="Denef V.J."/>
            <person name="Goltsman D.S."/>
            <person name="Thelen M.P."/>
            <person name="Banfield J.F."/>
        </authorList>
    </citation>
    <scope>NUCLEOTIDE SEQUENCE [LARGE SCALE GENOMIC DNA]</scope>
</reference>
<evidence type="ECO:0008006" key="3">
    <source>
        <dbReference type="Google" id="ProtNLM"/>
    </source>
</evidence>
<keyword evidence="1" id="KW-1133">Transmembrane helix</keyword>
<dbReference type="Gene3D" id="1.20.5.340">
    <property type="match status" value="1"/>
</dbReference>
<feature type="transmembrane region" description="Helical" evidence="1">
    <location>
        <begin position="93"/>
        <end position="113"/>
    </location>
</feature>
<evidence type="ECO:0000256" key="1">
    <source>
        <dbReference type="SAM" id="Phobius"/>
    </source>
</evidence>
<keyword evidence="1" id="KW-0472">Membrane</keyword>
<evidence type="ECO:0000313" key="2">
    <source>
        <dbReference type="EMBL" id="EDZ38246.1"/>
    </source>
</evidence>
<accession>B6AS05</accession>